<dbReference type="InterPro" id="IPR036388">
    <property type="entry name" value="WH-like_DNA-bd_sf"/>
</dbReference>
<name>A0A7K3MD78_9ACTN</name>
<dbReference type="PANTHER" id="PTHR44846">
    <property type="entry name" value="MANNOSYL-D-GLYCERATE TRANSPORT/METABOLISM SYSTEM REPRESSOR MNGR-RELATED"/>
    <property type="match status" value="1"/>
</dbReference>
<keyword evidence="2" id="KW-0238">DNA-binding</keyword>
<dbReference type="InterPro" id="IPR000524">
    <property type="entry name" value="Tscrpt_reg_HTH_GntR"/>
</dbReference>
<organism evidence="5 6">
    <name type="scientific">Phytoactinopolyspora mesophila</name>
    <dbReference type="NCBI Taxonomy" id="2650750"/>
    <lineage>
        <taxon>Bacteria</taxon>
        <taxon>Bacillati</taxon>
        <taxon>Actinomycetota</taxon>
        <taxon>Actinomycetes</taxon>
        <taxon>Jiangellales</taxon>
        <taxon>Jiangellaceae</taxon>
        <taxon>Phytoactinopolyspora</taxon>
    </lineage>
</organism>
<evidence type="ECO:0000256" key="3">
    <source>
        <dbReference type="ARBA" id="ARBA00023163"/>
    </source>
</evidence>
<dbReference type="EMBL" id="WLZY01000023">
    <property type="protein sequence ID" value="NDL61150.1"/>
    <property type="molecule type" value="Genomic_DNA"/>
</dbReference>
<keyword evidence="3" id="KW-0804">Transcription</keyword>
<gene>
    <name evidence="5" type="ORF">F7O44_29205</name>
</gene>
<sequence>MQVANALRAAILTKKFSPGDKLPSGKELAKQYGVARMTVQQALRLLREENLIVSRHGSGVFVRQRTEKPVGLRPYVEQAFERDHVAIDFAGLSGETLQGAIQEPLDKIRAGRITPQTVTIRVLVPDTSTPWALPVRVDDQHDEPAYRRRIDTLFSRHVGAMADAIGELDELGLISEASVQVRTHALTPLFKLYLLNDEEMFFGFYPIYARTIETDAGAVEMYDLGGKDAVLFHQSATDDPSAPDTQHVAQAREWFDSMWNTMSRERAL</sequence>
<dbReference type="GO" id="GO:0003700">
    <property type="term" value="F:DNA-binding transcription factor activity"/>
    <property type="evidence" value="ECO:0007669"/>
    <property type="project" value="InterPro"/>
</dbReference>
<comment type="caution">
    <text evidence="5">The sequence shown here is derived from an EMBL/GenBank/DDBJ whole genome shotgun (WGS) entry which is preliminary data.</text>
</comment>
<evidence type="ECO:0000313" key="6">
    <source>
        <dbReference type="Proteomes" id="UP000460435"/>
    </source>
</evidence>
<dbReference type="GO" id="GO:0045892">
    <property type="term" value="P:negative regulation of DNA-templated transcription"/>
    <property type="evidence" value="ECO:0007669"/>
    <property type="project" value="TreeGrafter"/>
</dbReference>
<dbReference type="PRINTS" id="PR00035">
    <property type="entry name" value="HTHGNTR"/>
</dbReference>
<dbReference type="PROSITE" id="PS50949">
    <property type="entry name" value="HTH_GNTR"/>
    <property type="match status" value="1"/>
</dbReference>
<evidence type="ECO:0000256" key="1">
    <source>
        <dbReference type="ARBA" id="ARBA00023015"/>
    </source>
</evidence>
<dbReference type="InterPro" id="IPR036390">
    <property type="entry name" value="WH_DNA-bd_sf"/>
</dbReference>
<dbReference type="SMART" id="SM00345">
    <property type="entry name" value="HTH_GNTR"/>
    <property type="match status" value="1"/>
</dbReference>
<reference evidence="5 6" key="1">
    <citation type="submission" date="2019-11" db="EMBL/GenBank/DDBJ databases">
        <authorList>
            <person name="Li X.-J."/>
            <person name="Feng X.-M."/>
        </authorList>
    </citation>
    <scope>NUCLEOTIDE SEQUENCE [LARGE SCALE GENOMIC DNA]</scope>
    <source>
        <strain evidence="5 6">XMNu-373</strain>
    </source>
</reference>
<evidence type="ECO:0000313" key="5">
    <source>
        <dbReference type="EMBL" id="NDL61150.1"/>
    </source>
</evidence>
<proteinExistence type="predicted"/>
<dbReference type="InterPro" id="IPR050679">
    <property type="entry name" value="Bact_HTH_transcr_reg"/>
</dbReference>
<evidence type="ECO:0000259" key="4">
    <source>
        <dbReference type="PROSITE" id="PS50949"/>
    </source>
</evidence>
<protein>
    <submittedName>
        <fullName evidence="5">GntR family transcriptional regulator</fullName>
    </submittedName>
</protein>
<dbReference type="Gene3D" id="1.10.10.10">
    <property type="entry name" value="Winged helix-like DNA-binding domain superfamily/Winged helix DNA-binding domain"/>
    <property type="match status" value="1"/>
</dbReference>
<dbReference type="SUPFAM" id="SSF46785">
    <property type="entry name" value="Winged helix' DNA-binding domain"/>
    <property type="match status" value="1"/>
</dbReference>
<dbReference type="GO" id="GO:0003677">
    <property type="term" value="F:DNA binding"/>
    <property type="evidence" value="ECO:0007669"/>
    <property type="project" value="UniProtKB-KW"/>
</dbReference>
<keyword evidence="6" id="KW-1185">Reference proteome</keyword>
<dbReference type="AlphaFoldDB" id="A0A7K3MD78"/>
<dbReference type="CDD" id="cd07377">
    <property type="entry name" value="WHTH_GntR"/>
    <property type="match status" value="1"/>
</dbReference>
<evidence type="ECO:0000256" key="2">
    <source>
        <dbReference type="ARBA" id="ARBA00023125"/>
    </source>
</evidence>
<feature type="domain" description="HTH gntR-type" evidence="4">
    <location>
        <begin position="1"/>
        <end position="65"/>
    </location>
</feature>
<accession>A0A7K3MD78</accession>
<keyword evidence="1" id="KW-0805">Transcription regulation</keyword>
<dbReference type="Pfam" id="PF00392">
    <property type="entry name" value="GntR"/>
    <property type="match status" value="1"/>
</dbReference>
<dbReference type="Proteomes" id="UP000460435">
    <property type="component" value="Unassembled WGS sequence"/>
</dbReference>
<dbReference type="PANTHER" id="PTHR44846:SF17">
    <property type="entry name" value="GNTR-FAMILY TRANSCRIPTIONAL REGULATOR"/>
    <property type="match status" value="1"/>
</dbReference>